<accession>A0A6A6RIQ7</accession>
<dbReference type="AlphaFoldDB" id="A0A6A6RIQ7"/>
<dbReference type="Proteomes" id="UP000799753">
    <property type="component" value="Unassembled WGS sequence"/>
</dbReference>
<keyword evidence="2" id="KW-1185">Reference proteome</keyword>
<name>A0A6A6RIQ7_9PLEO</name>
<dbReference type="EMBL" id="MU006810">
    <property type="protein sequence ID" value="KAF2635122.1"/>
    <property type="molecule type" value="Genomic_DNA"/>
</dbReference>
<organism evidence="1 2">
    <name type="scientific">Massarina eburnea CBS 473.64</name>
    <dbReference type="NCBI Taxonomy" id="1395130"/>
    <lineage>
        <taxon>Eukaryota</taxon>
        <taxon>Fungi</taxon>
        <taxon>Dikarya</taxon>
        <taxon>Ascomycota</taxon>
        <taxon>Pezizomycotina</taxon>
        <taxon>Dothideomycetes</taxon>
        <taxon>Pleosporomycetidae</taxon>
        <taxon>Pleosporales</taxon>
        <taxon>Massarineae</taxon>
        <taxon>Massarinaceae</taxon>
        <taxon>Massarina</taxon>
    </lineage>
</organism>
<reference evidence="1" key="1">
    <citation type="journal article" date="2020" name="Stud. Mycol.">
        <title>101 Dothideomycetes genomes: a test case for predicting lifestyles and emergence of pathogens.</title>
        <authorList>
            <person name="Haridas S."/>
            <person name="Albert R."/>
            <person name="Binder M."/>
            <person name="Bloem J."/>
            <person name="Labutti K."/>
            <person name="Salamov A."/>
            <person name="Andreopoulos B."/>
            <person name="Baker S."/>
            <person name="Barry K."/>
            <person name="Bills G."/>
            <person name="Bluhm B."/>
            <person name="Cannon C."/>
            <person name="Castanera R."/>
            <person name="Culley D."/>
            <person name="Daum C."/>
            <person name="Ezra D."/>
            <person name="Gonzalez J."/>
            <person name="Henrissat B."/>
            <person name="Kuo A."/>
            <person name="Liang C."/>
            <person name="Lipzen A."/>
            <person name="Lutzoni F."/>
            <person name="Magnuson J."/>
            <person name="Mondo S."/>
            <person name="Nolan M."/>
            <person name="Ohm R."/>
            <person name="Pangilinan J."/>
            <person name="Park H.-J."/>
            <person name="Ramirez L."/>
            <person name="Alfaro M."/>
            <person name="Sun H."/>
            <person name="Tritt A."/>
            <person name="Yoshinaga Y."/>
            <person name="Zwiers L.-H."/>
            <person name="Turgeon B."/>
            <person name="Goodwin S."/>
            <person name="Spatafora J."/>
            <person name="Crous P."/>
            <person name="Grigoriev I."/>
        </authorList>
    </citation>
    <scope>NUCLEOTIDE SEQUENCE</scope>
    <source>
        <strain evidence="1">CBS 473.64</strain>
    </source>
</reference>
<gene>
    <name evidence="1" type="ORF">P280DRAFT_523412</name>
</gene>
<evidence type="ECO:0000313" key="2">
    <source>
        <dbReference type="Proteomes" id="UP000799753"/>
    </source>
</evidence>
<sequence>MHAHLTRTPTIPLRHVLDVCILTNSISDSIRSIRLTPQSIFHISTPYTPHTEIHQSQAHKAAEPIRDILQLLRLHCPSPIGQLTKLPEAQAGSEAVRTFKLRPTKKGSLLFDQGPQRGRLAGVASHSEPSKEASNLLRTFCASFDGRFVAESKAKVPQGTVSDANGAGESRTFEWMVLGG</sequence>
<protein>
    <submittedName>
        <fullName evidence="1">Uncharacterized protein</fullName>
    </submittedName>
</protein>
<evidence type="ECO:0000313" key="1">
    <source>
        <dbReference type="EMBL" id="KAF2635122.1"/>
    </source>
</evidence>
<proteinExistence type="predicted"/>